<keyword evidence="3" id="KW-1185">Reference proteome</keyword>
<name>A0A1E7EUY0_9STRA</name>
<organism evidence="2 3">
    <name type="scientific">Fragilariopsis cylindrus CCMP1102</name>
    <dbReference type="NCBI Taxonomy" id="635003"/>
    <lineage>
        <taxon>Eukaryota</taxon>
        <taxon>Sar</taxon>
        <taxon>Stramenopiles</taxon>
        <taxon>Ochrophyta</taxon>
        <taxon>Bacillariophyta</taxon>
        <taxon>Bacillariophyceae</taxon>
        <taxon>Bacillariophycidae</taxon>
        <taxon>Bacillariales</taxon>
        <taxon>Bacillariaceae</taxon>
        <taxon>Fragilariopsis</taxon>
    </lineage>
</organism>
<evidence type="ECO:0000313" key="3">
    <source>
        <dbReference type="Proteomes" id="UP000095751"/>
    </source>
</evidence>
<feature type="region of interest" description="Disordered" evidence="1">
    <location>
        <begin position="1"/>
        <end position="49"/>
    </location>
</feature>
<proteinExistence type="predicted"/>
<dbReference type="InParanoid" id="A0A1E7EUY0"/>
<feature type="compositionally biased region" description="Basic and acidic residues" evidence="1">
    <location>
        <begin position="28"/>
        <end position="49"/>
    </location>
</feature>
<dbReference type="EMBL" id="KV784374">
    <property type="protein sequence ID" value="OEU09692.1"/>
    <property type="molecule type" value="Genomic_DNA"/>
</dbReference>
<accession>A0A1E7EUY0</accession>
<dbReference type="Proteomes" id="UP000095751">
    <property type="component" value="Unassembled WGS sequence"/>
</dbReference>
<dbReference type="AlphaFoldDB" id="A0A1E7EUY0"/>
<protein>
    <submittedName>
        <fullName evidence="2">Uncharacterized protein</fullName>
    </submittedName>
</protein>
<reference evidence="2 3" key="1">
    <citation type="submission" date="2016-09" db="EMBL/GenBank/DDBJ databases">
        <title>Extensive genetic diversity and differential bi-allelic expression allows diatom success in the polar Southern Ocean.</title>
        <authorList>
            <consortium name="DOE Joint Genome Institute"/>
            <person name="Mock T."/>
            <person name="Otillar R.P."/>
            <person name="Strauss J."/>
            <person name="Dupont C."/>
            <person name="Frickenhaus S."/>
            <person name="Maumus F."/>
            <person name="Mcmullan M."/>
            <person name="Sanges R."/>
            <person name="Schmutz J."/>
            <person name="Toseland A."/>
            <person name="Valas R."/>
            <person name="Veluchamy A."/>
            <person name="Ward B.J."/>
            <person name="Allen A."/>
            <person name="Barry K."/>
            <person name="Falciatore A."/>
            <person name="Ferrante M."/>
            <person name="Fortunato A.E."/>
            <person name="Gloeckner G."/>
            <person name="Gruber A."/>
            <person name="Hipkin R."/>
            <person name="Janech M."/>
            <person name="Kroth P."/>
            <person name="Leese F."/>
            <person name="Lindquist E."/>
            <person name="Lyon B.R."/>
            <person name="Martin J."/>
            <person name="Mayer C."/>
            <person name="Parker M."/>
            <person name="Quesneville H."/>
            <person name="Raymond J."/>
            <person name="Uhlig C."/>
            <person name="Valentin K.U."/>
            <person name="Worden A.Z."/>
            <person name="Armbrust E.V."/>
            <person name="Bowler C."/>
            <person name="Green B."/>
            <person name="Moulton V."/>
            <person name="Van Oosterhout C."/>
            <person name="Grigoriev I."/>
        </authorList>
    </citation>
    <scope>NUCLEOTIDE SEQUENCE [LARGE SCALE GENOMIC DNA]</scope>
    <source>
        <strain evidence="2 3">CCMP1102</strain>
    </source>
</reference>
<evidence type="ECO:0000313" key="2">
    <source>
        <dbReference type="EMBL" id="OEU09692.1"/>
    </source>
</evidence>
<evidence type="ECO:0000256" key="1">
    <source>
        <dbReference type="SAM" id="MobiDB-lite"/>
    </source>
</evidence>
<sequence length="84" mass="9608">MQEQLVQETIDKKKADEYIGSSSWETNTADKDMEGEDTEQHQLQHELQDHSSEINSDLVTQLSPVVQPTTITTHETLIQADQKR</sequence>
<gene>
    <name evidence="2" type="ORF">FRACYDRAFT_271260</name>
</gene>
<dbReference type="KEGG" id="fcy:FRACYDRAFT_271260"/>